<feature type="transmembrane region" description="Helical" evidence="2">
    <location>
        <begin position="138"/>
        <end position="164"/>
    </location>
</feature>
<name>A0AA41Q3R8_9ACTN</name>
<dbReference type="RefSeq" id="WP_235054851.1">
    <property type="nucleotide sequence ID" value="NZ_JAKFHA010000015.1"/>
</dbReference>
<keyword evidence="2" id="KW-0812">Transmembrane</keyword>
<evidence type="ECO:0000256" key="2">
    <source>
        <dbReference type="SAM" id="Phobius"/>
    </source>
</evidence>
<dbReference type="AlphaFoldDB" id="A0AA41Q3R8"/>
<evidence type="ECO:0000313" key="4">
    <source>
        <dbReference type="Proteomes" id="UP001165378"/>
    </source>
</evidence>
<sequence>MRSRRKAVAAVPESVPESVGESGADPVARYAAALDGALHGPRAAKARLVEEVRGGFEDTVAAYEDEGLRREEALQHALDEFSSPDDLAPSCQRELTVAQARHTARSVVRTAPFLAGAWLLVDTAREPAHPAHQAAQLLAVHLAAAACLAVFAAAIALAVTGSLVRRAGTPQWLPKAMAWTGTAASVCTAAAALTLAITSLMSADWVIVAGAGALAAASHALVAGSARACRRCARLPIAEPAGIARLG</sequence>
<feature type="region of interest" description="Disordered" evidence="1">
    <location>
        <begin position="1"/>
        <end position="22"/>
    </location>
</feature>
<keyword evidence="2" id="KW-0472">Membrane</keyword>
<accession>A0AA41Q3R8</accession>
<keyword evidence="2" id="KW-1133">Transmembrane helix</keyword>
<reference evidence="3" key="1">
    <citation type="submission" date="2022-01" db="EMBL/GenBank/DDBJ databases">
        <title>Genome-Based Taxonomic Classification of the Phylum Actinobacteria.</title>
        <authorList>
            <person name="Gao Y."/>
        </authorList>
    </citation>
    <scope>NUCLEOTIDE SEQUENCE</scope>
    <source>
        <strain evidence="3">KLBMP 8922</strain>
    </source>
</reference>
<keyword evidence="4" id="KW-1185">Reference proteome</keyword>
<dbReference type="NCBIfam" id="NF038403">
    <property type="entry name" value="perm_prefix_1"/>
    <property type="match status" value="1"/>
</dbReference>
<feature type="transmembrane region" description="Helical" evidence="2">
    <location>
        <begin position="205"/>
        <end position="224"/>
    </location>
</feature>
<dbReference type="InterPro" id="IPR047928">
    <property type="entry name" value="Perm_prefix_1"/>
</dbReference>
<proteinExistence type="predicted"/>
<dbReference type="EMBL" id="JAKFHA010000015">
    <property type="protein sequence ID" value="MCF2530181.1"/>
    <property type="molecule type" value="Genomic_DNA"/>
</dbReference>
<evidence type="ECO:0000256" key="1">
    <source>
        <dbReference type="SAM" id="MobiDB-lite"/>
    </source>
</evidence>
<gene>
    <name evidence="3" type="ORF">LZ495_23565</name>
</gene>
<organism evidence="3 4">
    <name type="scientific">Yinghuangia soli</name>
    <dbReference type="NCBI Taxonomy" id="2908204"/>
    <lineage>
        <taxon>Bacteria</taxon>
        <taxon>Bacillati</taxon>
        <taxon>Actinomycetota</taxon>
        <taxon>Actinomycetes</taxon>
        <taxon>Kitasatosporales</taxon>
        <taxon>Streptomycetaceae</taxon>
        <taxon>Yinghuangia</taxon>
    </lineage>
</organism>
<comment type="caution">
    <text evidence="3">The sequence shown here is derived from an EMBL/GenBank/DDBJ whole genome shotgun (WGS) entry which is preliminary data.</text>
</comment>
<dbReference type="Proteomes" id="UP001165378">
    <property type="component" value="Unassembled WGS sequence"/>
</dbReference>
<feature type="transmembrane region" description="Helical" evidence="2">
    <location>
        <begin position="176"/>
        <end position="199"/>
    </location>
</feature>
<protein>
    <submittedName>
        <fullName evidence="3">Permease prefix domain 1-containing protein</fullName>
    </submittedName>
</protein>
<evidence type="ECO:0000313" key="3">
    <source>
        <dbReference type="EMBL" id="MCF2530181.1"/>
    </source>
</evidence>